<dbReference type="AlphaFoldDB" id="A0A0A9D5P6"/>
<name>A0A0A9D5P6_ARUDO</name>
<organism evidence="1">
    <name type="scientific">Arundo donax</name>
    <name type="common">Giant reed</name>
    <name type="synonym">Donax arundinaceus</name>
    <dbReference type="NCBI Taxonomy" id="35708"/>
    <lineage>
        <taxon>Eukaryota</taxon>
        <taxon>Viridiplantae</taxon>
        <taxon>Streptophyta</taxon>
        <taxon>Embryophyta</taxon>
        <taxon>Tracheophyta</taxon>
        <taxon>Spermatophyta</taxon>
        <taxon>Magnoliopsida</taxon>
        <taxon>Liliopsida</taxon>
        <taxon>Poales</taxon>
        <taxon>Poaceae</taxon>
        <taxon>PACMAD clade</taxon>
        <taxon>Arundinoideae</taxon>
        <taxon>Arundineae</taxon>
        <taxon>Arundo</taxon>
    </lineage>
</organism>
<proteinExistence type="predicted"/>
<evidence type="ECO:0000313" key="1">
    <source>
        <dbReference type="EMBL" id="JAD83934.1"/>
    </source>
</evidence>
<reference evidence="1" key="2">
    <citation type="journal article" date="2015" name="Data Brief">
        <title>Shoot transcriptome of the giant reed, Arundo donax.</title>
        <authorList>
            <person name="Barrero R.A."/>
            <person name="Guerrero F.D."/>
            <person name="Moolhuijzen P."/>
            <person name="Goolsby J.A."/>
            <person name="Tidwell J."/>
            <person name="Bellgard S.E."/>
            <person name="Bellgard M.I."/>
        </authorList>
    </citation>
    <scope>NUCLEOTIDE SEQUENCE</scope>
    <source>
        <tissue evidence="1">Shoot tissue taken approximately 20 cm above the soil surface</tissue>
    </source>
</reference>
<dbReference type="EMBL" id="GBRH01213961">
    <property type="protein sequence ID" value="JAD83934.1"/>
    <property type="molecule type" value="Transcribed_RNA"/>
</dbReference>
<protein>
    <submittedName>
        <fullName evidence="1">Uncharacterized protein</fullName>
    </submittedName>
</protein>
<accession>A0A0A9D5P6</accession>
<sequence length="145" mass="15608">MNQAMAAAWGEAPMVRAMVAWAAEVAAAAMTQATMAWAATARASSTSATRAASRLRRPSRTSIVCRPLTPGSTTTPAKAARSHPHAAMVGTPTHRRAPALITNTPTVVTMVVVVLHHRRTFLPHPVRRPHHHRLHLHRGCLPGTF</sequence>
<reference evidence="1" key="1">
    <citation type="submission" date="2014-09" db="EMBL/GenBank/DDBJ databases">
        <authorList>
            <person name="Magalhaes I.L.F."/>
            <person name="Oliveira U."/>
            <person name="Santos F.R."/>
            <person name="Vidigal T.H.D.A."/>
            <person name="Brescovit A.D."/>
            <person name="Santos A.J."/>
        </authorList>
    </citation>
    <scope>NUCLEOTIDE SEQUENCE</scope>
    <source>
        <tissue evidence="1">Shoot tissue taken approximately 20 cm above the soil surface</tissue>
    </source>
</reference>